<keyword evidence="5 7" id="KW-1133">Transmembrane helix</keyword>
<evidence type="ECO:0000256" key="2">
    <source>
        <dbReference type="ARBA" id="ARBA00005551"/>
    </source>
</evidence>
<evidence type="ECO:0000256" key="6">
    <source>
        <dbReference type="ARBA" id="ARBA00023136"/>
    </source>
</evidence>
<evidence type="ECO:0000256" key="4">
    <source>
        <dbReference type="ARBA" id="ARBA00022692"/>
    </source>
</evidence>
<dbReference type="PANTHER" id="PTHR42751">
    <property type="entry name" value="SODIUM/HYDROGEN EXCHANGER FAMILY/TRKA DOMAIN PROTEIN"/>
    <property type="match status" value="1"/>
</dbReference>
<dbReference type="OrthoDB" id="3294398at2"/>
<dbReference type="PANTHER" id="PTHR42751:SF6">
    <property type="entry name" value="CONSERVED INTEGRAL MEMBRANE TRANSPORT PROTEIN-RELATED"/>
    <property type="match status" value="1"/>
</dbReference>
<dbReference type="Pfam" id="PF00999">
    <property type="entry name" value="Na_H_Exchanger"/>
    <property type="match status" value="1"/>
</dbReference>
<feature type="transmembrane region" description="Helical" evidence="7">
    <location>
        <begin position="33"/>
        <end position="51"/>
    </location>
</feature>
<feature type="transmembrane region" description="Helical" evidence="7">
    <location>
        <begin position="217"/>
        <end position="234"/>
    </location>
</feature>
<proteinExistence type="inferred from homology"/>
<comment type="similarity">
    <text evidence="2">Belongs to the monovalent cation:proton antiporter 2 (CPA2) transporter (TC 2.A.37) family.</text>
</comment>
<accession>A0A378WYT7</accession>
<dbReference type="Proteomes" id="UP000255082">
    <property type="component" value="Unassembled WGS sequence"/>
</dbReference>
<gene>
    <name evidence="9" type="primary">yhaU</name>
    <name evidence="9" type="ORF">NCTC13184_05025</name>
</gene>
<dbReference type="Gene3D" id="1.20.1530.20">
    <property type="match status" value="1"/>
</dbReference>
<dbReference type="GO" id="GO:0016020">
    <property type="term" value="C:membrane"/>
    <property type="evidence" value="ECO:0007669"/>
    <property type="project" value="UniProtKB-SubCell"/>
</dbReference>
<keyword evidence="6 7" id="KW-0472">Membrane</keyword>
<keyword evidence="4 7" id="KW-0812">Transmembrane</keyword>
<evidence type="ECO:0000259" key="8">
    <source>
        <dbReference type="Pfam" id="PF00999"/>
    </source>
</evidence>
<organism evidence="9 10">
    <name type="scientific">Nocardia africana</name>
    <dbReference type="NCBI Taxonomy" id="134964"/>
    <lineage>
        <taxon>Bacteria</taxon>
        <taxon>Bacillati</taxon>
        <taxon>Actinomycetota</taxon>
        <taxon>Actinomycetes</taxon>
        <taxon>Mycobacteriales</taxon>
        <taxon>Nocardiaceae</taxon>
        <taxon>Nocardia</taxon>
    </lineage>
</organism>
<feature type="transmembrane region" description="Helical" evidence="7">
    <location>
        <begin position="325"/>
        <end position="348"/>
    </location>
</feature>
<dbReference type="EMBL" id="UGRU01000001">
    <property type="protein sequence ID" value="SUA46496.1"/>
    <property type="molecule type" value="Genomic_DNA"/>
</dbReference>
<comment type="subcellular location">
    <subcellularLocation>
        <location evidence="1">Membrane</location>
        <topology evidence="1">Multi-pass membrane protein</topology>
    </subcellularLocation>
</comment>
<evidence type="ECO:0000256" key="1">
    <source>
        <dbReference type="ARBA" id="ARBA00004141"/>
    </source>
</evidence>
<feature type="transmembrane region" description="Helical" evidence="7">
    <location>
        <begin position="57"/>
        <end position="78"/>
    </location>
</feature>
<dbReference type="InterPro" id="IPR038770">
    <property type="entry name" value="Na+/solute_symporter_sf"/>
</dbReference>
<dbReference type="AlphaFoldDB" id="A0A378WYT7"/>
<dbReference type="GO" id="GO:1902600">
    <property type="term" value="P:proton transmembrane transport"/>
    <property type="evidence" value="ECO:0007669"/>
    <property type="project" value="InterPro"/>
</dbReference>
<evidence type="ECO:0000256" key="5">
    <source>
        <dbReference type="ARBA" id="ARBA00022989"/>
    </source>
</evidence>
<evidence type="ECO:0000256" key="7">
    <source>
        <dbReference type="SAM" id="Phobius"/>
    </source>
</evidence>
<keyword evidence="3" id="KW-0813">Transport</keyword>
<reference evidence="9 10" key="1">
    <citation type="submission" date="2018-06" db="EMBL/GenBank/DDBJ databases">
        <authorList>
            <consortium name="Pathogen Informatics"/>
            <person name="Doyle S."/>
        </authorList>
    </citation>
    <scope>NUCLEOTIDE SEQUENCE [LARGE SCALE GENOMIC DNA]</scope>
    <source>
        <strain evidence="9 10">NCTC13184</strain>
    </source>
</reference>
<name>A0A378WYT7_9NOCA</name>
<feature type="transmembrane region" description="Helical" evidence="7">
    <location>
        <begin position="290"/>
        <end position="313"/>
    </location>
</feature>
<evidence type="ECO:0000313" key="10">
    <source>
        <dbReference type="Proteomes" id="UP000255082"/>
    </source>
</evidence>
<feature type="transmembrane region" description="Helical" evidence="7">
    <location>
        <begin position="185"/>
        <end position="205"/>
    </location>
</feature>
<protein>
    <submittedName>
        <fullName evidence="9">K(+)/H(+) antiporter yhaU</fullName>
    </submittedName>
</protein>
<sequence length="392" mass="40068">MESTALALFELGAVLFALGVLGRVAGRFGMSPIPLYLLGGLAFGDGGVLTVKAATEFGHLAGEIGVVLLLLLLGLEYTAPELMSGMRKSWPAGLLDIALNATPGAVVALLLGWGPTGAITLAGVTYISSSGIAAKVLNDLGRLGNRETPVVLSVLVFEDLAMAVYLPILTTILAGVGWLAGLRSLALALLVIAIVLVIALRYGRFVSSIVDSKDREVFLLQLLGAALLVAGIASGLNVSAAVGAFLLGIAISGSTAQSAAKLLEPLRDLFAAIFFVAFGLNTDPQKIPQVLGWAVLLAVITTLTKIATGWFAAKRQGIGRLGRARAGAALVARGEFSIVIAGLAVSVGAVPGKLAALASAYVLLMAILGPVAARVVEPVVRSLQRRLAPAVG</sequence>
<feature type="transmembrane region" description="Helical" evidence="7">
    <location>
        <begin position="240"/>
        <end position="259"/>
    </location>
</feature>
<feature type="transmembrane region" description="Helical" evidence="7">
    <location>
        <begin position="150"/>
        <end position="179"/>
    </location>
</feature>
<feature type="domain" description="Cation/H+ exchanger transmembrane" evidence="8">
    <location>
        <begin position="17"/>
        <end position="372"/>
    </location>
</feature>
<dbReference type="InterPro" id="IPR006153">
    <property type="entry name" value="Cation/H_exchanger_TM"/>
</dbReference>
<evidence type="ECO:0000256" key="3">
    <source>
        <dbReference type="ARBA" id="ARBA00022448"/>
    </source>
</evidence>
<evidence type="ECO:0000313" key="9">
    <source>
        <dbReference type="EMBL" id="SUA46496.1"/>
    </source>
</evidence>
<dbReference type="GO" id="GO:0015297">
    <property type="term" value="F:antiporter activity"/>
    <property type="evidence" value="ECO:0007669"/>
    <property type="project" value="InterPro"/>
</dbReference>
<dbReference type="RefSeq" id="WP_062962308.1">
    <property type="nucleotide sequence ID" value="NZ_JAJFOE010000001.1"/>
</dbReference>
<feature type="transmembrane region" description="Helical" evidence="7">
    <location>
        <begin position="6"/>
        <end position="26"/>
    </location>
</feature>
<feature type="transmembrane region" description="Helical" evidence="7">
    <location>
        <begin position="354"/>
        <end position="376"/>
    </location>
</feature>